<geneLocation type="plasmid" evidence="2">
    <name>pINGR16-02E1</name>
</geneLocation>
<evidence type="ECO:0000256" key="1">
    <source>
        <dbReference type="SAM" id="MobiDB-lite"/>
    </source>
</evidence>
<sequence>MANNKARSIYLDLSEKTLEKYEQESNKSGLITRLLEEHYDANIVKVKIDSKIKDAYDNDIFKEFRIPMLLLEFYMRGNIEESKKEISISSNNTNINEEVISATSSEKLNLKKQINNSKDVIKEDNNKDVIKEDNNKDVIKEDNNKDVIKEDNNKDVIKEDNTNQETYQHKPSDNSNNIKEDTIIDNEVSDIKKLENRQINDLLSVTKVFVAKNECLKENKSVDQHNKEIPKKVHSNNIKEDTISDKSIYDSKVPRSGSINDLLKGSKTLKNKKSIL</sequence>
<name>A0A126JI92_CLOBO</name>
<reference evidence="3" key="1">
    <citation type="journal article" date="2016" name="Genome Biol. Evol.">
        <title>Evolution of chromosomal Clostridium botulinum type E neurotoxin gene clusters: evidence provided by their rare plasmid borne counterparts.</title>
        <authorList>
            <person name="Carter A.T."/>
            <person name="Austin J.W."/>
            <person name="Weedmark K.A."/>
            <person name="Peck M.W."/>
        </authorList>
    </citation>
    <scope>NUCLEOTIDE SEQUENCE</scope>
    <source>
        <strain evidence="2">INGR16-02E1</strain>
        <strain evidence="3">ST0210E1</strain>
        <plasmid evidence="2">pINGR16-02E1</plasmid>
        <plasmid evidence="3">pST0210E1</plasmid>
    </source>
</reference>
<dbReference type="EMBL" id="KT897277">
    <property type="protein sequence ID" value="ALT05507.1"/>
    <property type="molecule type" value="Genomic_DNA"/>
</dbReference>
<proteinExistence type="predicted"/>
<accession>A0A126JI92</accession>
<feature type="region of interest" description="Disordered" evidence="1">
    <location>
        <begin position="149"/>
        <end position="180"/>
    </location>
</feature>
<dbReference type="RefSeq" id="WP_172688013.1">
    <property type="nucleotide sequence ID" value="NZ_JACBBU010000011.1"/>
</dbReference>
<geneLocation type="plasmid" evidence="3">
    <name>pST0210E1</name>
</geneLocation>
<keyword evidence="3" id="KW-0614">Plasmid</keyword>
<dbReference type="EMBL" id="KT897276">
    <property type="protein sequence ID" value="ALT05409.1"/>
    <property type="molecule type" value="Genomic_DNA"/>
</dbReference>
<dbReference type="AlphaFoldDB" id="A0A126JI92"/>
<protein>
    <submittedName>
        <fullName evidence="3">Uncharacterized protein</fullName>
    </submittedName>
</protein>
<organism evidence="3">
    <name type="scientific">Clostridium botulinum</name>
    <dbReference type="NCBI Taxonomy" id="1491"/>
    <lineage>
        <taxon>Bacteria</taxon>
        <taxon>Bacillati</taxon>
        <taxon>Bacillota</taxon>
        <taxon>Clostridia</taxon>
        <taxon>Eubacteriales</taxon>
        <taxon>Clostridiaceae</taxon>
        <taxon>Clostridium</taxon>
    </lineage>
</organism>
<evidence type="ECO:0000313" key="2">
    <source>
        <dbReference type="EMBL" id="ALT05409.1"/>
    </source>
</evidence>
<evidence type="ECO:0000313" key="3">
    <source>
        <dbReference type="EMBL" id="ALT05507.1"/>
    </source>
</evidence>